<protein>
    <submittedName>
        <fullName evidence="3">Uncharacterized protein</fullName>
    </submittedName>
</protein>
<dbReference type="PANTHER" id="PTHR36143:SF4">
    <property type="entry name" value="OS08G0177500 PROTEIN"/>
    <property type="match status" value="1"/>
</dbReference>
<feature type="region of interest" description="Disordered" evidence="2">
    <location>
        <begin position="82"/>
        <end position="203"/>
    </location>
</feature>
<dbReference type="Proteomes" id="UP001162972">
    <property type="component" value="Chromosome 13"/>
</dbReference>
<evidence type="ECO:0000313" key="3">
    <source>
        <dbReference type="EMBL" id="KAJ6433391.1"/>
    </source>
</evidence>
<dbReference type="EMBL" id="JAPFFJ010000002">
    <property type="protein sequence ID" value="KAJ6433391.1"/>
    <property type="molecule type" value="Genomic_DNA"/>
</dbReference>
<comment type="caution">
    <text evidence="3">The sequence shown here is derived from an EMBL/GenBank/DDBJ whole genome shotgun (WGS) entry which is preliminary data.</text>
</comment>
<gene>
    <name evidence="3" type="ORF">OIU84_017147</name>
</gene>
<proteinExistence type="predicted"/>
<name>A0AAD6PKR0_9ROSI</name>
<keyword evidence="1" id="KW-0175">Coiled coil</keyword>
<accession>A0AAD6PKR0</accession>
<feature type="compositionally biased region" description="Polar residues" evidence="2">
    <location>
        <begin position="92"/>
        <end position="106"/>
    </location>
</feature>
<feature type="coiled-coil region" evidence="1">
    <location>
        <begin position="21"/>
        <end position="79"/>
    </location>
</feature>
<evidence type="ECO:0000256" key="2">
    <source>
        <dbReference type="SAM" id="MobiDB-lite"/>
    </source>
</evidence>
<organism evidence="3 4">
    <name type="scientific">Salix udensis</name>
    <dbReference type="NCBI Taxonomy" id="889485"/>
    <lineage>
        <taxon>Eukaryota</taxon>
        <taxon>Viridiplantae</taxon>
        <taxon>Streptophyta</taxon>
        <taxon>Embryophyta</taxon>
        <taxon>Tracheophyta</taxon>
        <taxon>Spermatophyta</taxon>
        <taxon>Magnoliopsida</taxon>
        <taxon>eudicotyledons</taxon>
        <taxon>Gunneridae</taxon>
        <taxon>Pentapetalae</taxon>
        <taxon>rosids</taxon>
        <taxon>fabids</taxon>
        <taxon>Malpighiales</taxon>
        <taxon>Salicaceae</taxon>
        <taxon>Saliceae</taxon>
        <taxon>Salix</taxon>
    </lineage>
</organism>
<dbReference type="PANTHER" id="PTHR36143">
    <property type="entry name" value="OS08G0177500 PROTEIN"/>
    <property type="match status" value="1"/>
</dbReference>
<feature type="compositionally biased region" description="Basic and acidic residues" evidence="2">
    <location>
        <begin position="163"/>
        <end position="183"/>
    </location>
</feature>
<evidence type="ECO:0000256" key="1">
    <source>
        <dbReference type="SAM" id="Coils"/>
    </source>
</evidence>
<reference evidence="3 4" key="1">
    <citation type="journal article" date="2023" name="Int. J. Mol. Sci.">
        <title>De Novo Assembly and Annotation of 11 Diverse Shrub Willow (Salix) Genomes Reveals Novel Gene Organization in Sex-Linked Regions.</title>
        <authorList>
            <person name="Hyden B."/>
            <person name="Feng K."/>
            <person name="Yates T.B."/>
            <person name="Jawdy S."/>
            <person name="Cereghino C."/>
            <person name="Smart L.B."/>
            <person name="Muchero W."/>
        </authorList>
    </citation>
    <scope>NUCLEOTIDE SEQUENCE [LARGE SCALE GENOMIC DNA]</scope>
    <source>
        <tissue evidence="3">Shoot tip</tissue>
    </source>
</reference>
<feature type="compositionally biased region" description="Low complexity" evidence="2">
    <location>
        <begin position="123"/>
        <end position="132"/>
    </location>
</feature>
<dbReference type="AlphaFoldDB" id="A0AAD6PKR0"/>
<feature type="region of interest" description="Disordered" evidence="2">
    <location>
        <begin position="209"/>
        <end position="228"/>
    </location>
</feature>
<sequence>MELDRRLLEMQSTIGSMKDEQKIMESALEEKQSEIKMLRETNKGAGKETLQMVALRESLKQKEAEIEDLKQRLDEYPAKIWSVSADDPSNPPVNTTVTSNMINQDQIEAGKSEEEVLLQEYENYGNSLNSSRGNGGQTSGAGEENNASNATGTNVSRNGRVSKIVDADNGEKSMDGEEHKVTGDGKPGLENVQEAEGDQETFQGWCEVGNDGQLEKYEEGRNTSMIAE</sequence>
<feature type="compositionally biased region" description="Polar residues" evidence="2">
    <location>
        <begin position="145"/>
        <end position="159"/>
    </location>
</feature>
<evidence type="ECO:0000313" key="4">
    <source>
        <dbReference type="Proteomes" id="UP001162972"/>
    </source>
</evidence>
<keyword evidence="4" id="KW-1185">Reference proteome</keyword>